<dbReference type="Pfam" id="PF01551">
    <property type="entry name" value="Peptidase_M23"/>
    <property type="match status" value="1"/>
</dbReference>
<dbReference type="PANTHER" id="PTHR21666">
    <property type="entry name" value="PEPTIDASE-RELATED"/>
    <property type="match status" value="1"/>
</dbReference>
<dbReference type="Proteomes" id="UP001217838">
    <property type="component" value="Unassembled WGS sequence"/>
</dbReference>
<accession>A0ABT5B2R1</accession>
<sequence>MSSRRNNRHCRIGLLLAQLFPAIACEPADADTAYDTTGGELEEFAAFAEPGAEDEGSSRPCITPEEYEVLFAEVARNTAALGLDGMSPDVRPRQATVQFEWPLRQVGAADPGYHAITNYVDHAGPGEVLDLACGTRTYDGHRGIDISLWPFPWLKVENSEIEVLAAAPGTIVSRADGNFDRRCSWISGARANFVVLRHADGSTSYYYHMKSGSVTNKQVGDTVATGERLGVAASSGISTGPHLHFEVRDGANNVIDPFVGACNPTITESRWVSPRPYHDPAIVKLTTGSAAPEIPGCPEVEEPHLKRQFCRGDLAVFTAFFRDLLPDAPATMVVRRPDTTVALQWQLNVSRYLTKGYYWKSWQLPADAPAGTWSFEATYSGQTFSQSFTIAKKGKACATNQ</sequence>
<comment type="caution">
    <text evidence="3">The sequence shown here is derived from an EMBL/GenBank/DDBJ whole genome shotgun (WGS) entry which is preliminary data.</text>
</comment>
<dbReference type="InterPro" id="IPR050570">
    <property type="entry name" value="Cell_wall_metabolism_enzyme"/>
</dbReference>
<dbReference type="RefSeq" id="WP_271997481.1">
    <property type="nucleotide sequence ID" value="NZ_JAQNDN010000004.1"/>
</dbReference>
<dbReference type="CDD" id="cd12797">
    <property type="entry name" value="M23_peptidase"/>
    <property type="match status" value="1"/>
</dbReference>
<dbReference type="Gene3D" id="2.60.40.1930">
    <property type="match status" value="1"/>
</dbReference>
<proteinExistence type="predicted"/>
<keyword evidence="4" id="KW-1185">Reference proteome</keyword>
<dbReference type="Gene3D" id="2.70.70.10">
    <property type="entry name" value="Glucose Permease (Domain IIA)"/>
    <property type="match status" value="1"/>
</dbReference>
<evidence type="ECO:0000259" key="2">
    <source>
        <dbReference type="Pfam" id="PF01551"/>
    </source>
</evidence>
<dbReference type="InterPro" id="IPR011055">
    <property type="entry name" value="Dup_hybrid_motif"/>
</dbReference>
<feature type="chain" id="PRO_5046311880" evidence="1">
    <location>
        <begin position="25"/>
        <end position="401"/>
    </location>
</feature>
<gene>
    <name evidence="3" type="ORF">POL58_11650</name>
</gene>
<evidence type="ECO:0000313" key="3">
    <source>
        <dbReference type="EMBL" id="MDC0668398.1"/>
    </source>
</evidence>
<evidence type="ECO:0000256" key="1">
    <source>
        <dbReference type="SAM" id="SignalP"/>
    </source>
</evidence>
<keyword evidence="1" id="KW-0732">Signal</keyword>
<dbReference type="InterPro" id="IPR016047">
    <property type="entry name" value="M23ase_b-sheet_dom"/>
</dbReference>
<dbReference type="EMBL" id="JAQNDN010000004">
    <property type="protein sequence ID" value="MDC0668398.1"/>
    <property type="molecule type" value="Genomic_DNA"/>
</dbReference>
<feature type="signal peptide" evidence="1">
    <location>
        <begin position="1"/>
        <end position="24"/>
    </location>
</feature>
<dbReference type="PANTHER" id="PTHR21666:SF270">
    <property type="entry name" value="MUREIN HYDROLASE ACTIVATOR ENVC"/>
    <property type="match status" value="1"/>
</dbReference>
<organism evidence="3 4">
    <name type="scientific">Nannocystis radixulma</name>
    <dbReference type="NCBI Taxonomy" id="2995305"/>
    <lineage>
        <taxon>Bacteria</taxon>
        <taxon>Pseudomonadati</taxon>
        <taxon>Myxococcota</taxon>
        <taxon>Polyangia</taxon>
        <taxon>Nannocystales</taxon>
        <taxon>Nannocystaceae</taxon>
        <taxon>Nannocystis</taxon>
    </lineage>
</organism>
<reference evidence="3 4" key="1">
    <citation type="submission" date="2022-11" db="EMBL/GenBank/DDBJ databases">
        <title>Minimal conservation of predation-associated metabolite biosynthetic gene clusters underscores biosynthetic potential of Myxococcota including descriptions for ten novel species: Archangium lansinium sp. nov., Myxococcus landrumus sp. nov., Nannocystis bai.</title>
        <authorList>
            <person name="Ahearne A."/>
            <person name="Stevens C."/>
            <person name="Dowd S."/>
        </authorList>
    </citation>
    <scope>NUCLEOTIDE SEQUENCE [LARGE SCALE GENOMIC DNA]</scope>
    <source>
        <strain evidence="3 4">NCELM</strain>
    </source>
</reference>
<feature type="domain" description="M23ase beta-sheet core" evidence="2">
    <location>
        <begin position="162"/>
        <end position="253"/>
    </location>
</feature>
<name>A0ABT5B2R1_9BACT</name>
<protein>
    <submittedName>
        <fullName evidence="3">Peptidoglycan DD-metalloendopeptidase family protein</fullName>
    </submittedName>
</protein>
<evidence type="ECO:0000313" key="4">
    <source>
        <dbReference type="Proteomes" id="UP001217838"/>
    </source>
</evidence>
<dbReference type="SUPFAM" id="SSF51261">
    <property type="entry name" value="Duplicated hybrid motif"/>
    <property type="match status" value="1"/>
</dbReference>